<keyword evidence="2" id="KW-1185">Reference proteome</keyword>
<evidence type="ECO:0000313" key="2">
    <source>
        <dbReference type="Proteomes" id="UP000829476"/>
    </source>
</evidence>
<evidence type="ECO:0000313" key="1">
    <source>
        <dbReference type="EMBL" id="UNY99945.1"/>
    </source>
</evidence>
<dbReference type="NCBIfam" id="NF033205">
    <property type="entry name" value="IPExxxVDY"/>
    <property type="match status" value="1"/>
</dbReference>
<accession>A0ABY3YQ33</accession>
<gene>
    <name evidence="1" type="ORF">MQE36_06250</name>
</gene>
<organism evidence="1 2">
    <name type="scientific">Zhouia spongiae</name>
    <dbReference type="NCBI Taxonomy" id="2202721"/>
    <lineage>
        <taxon>Bacteria</taxon>
        <taxon>Pseudomonadati</taxon>
        <taxon>Bacteroidota</taxon>
        <taxon>Flavobacteriia</taxon>
        <taxon>Flavobacteriales</taxon>
        <taxon>Flavobacteriaceae</taxon>
        <taxon>Zhouia</taxon>
    </lineage>
</organism>
<reference evidence="1 2" key="1">
    <citation type="journal article" date="2018" name="Int. J. Syst. Evol. Microbiol.">
        <title>Zhouia spongiae sp. nov., isolated from a marine sponge.</title>
        <authorList>
            <person name="Zhuang L."/>
            <person name="Lin B."/>
            <person name="Qin F."/>
            <person name="Luo L."/>
        </authorList>
    </citation>
    <scope>NUCLEOTIDE SEQUENCE [LARGE SCALE GENOMIC DNA]</scope>
    <source>
        <strain evidence="1 2">HN-Y44</strain>
    </source>
</reference>
<sequence length="159" mass="18605">MAVHKLLDDLYEHSYSLIAIHSPLKDYRLAYFLNHQLSLKLKRTKDDFSYIENTSFSTFHYNDDTTDTAWHLITNISKNVVNETRDTDLFGIKSTTVLHYLVPEYKKVDYFLKIDNGDFFYQLNAVLKIINEMTHVVTAYTVDPNQLKSKNNLIFLSNA</sequence>
<protein>
    <submittedName>
        <fullName evidence="1">IPExxxVDY family protein</fullName>
    </submittedName>
</protein>
<proteinExistence type="predicted"/>
<dbReference type="RefSeq" id="WP_242938313.1">
    <property type="nucleotide sequence ID" value="NZ_CP094326.1"/>
</dbReference>
<dbReference type="EMBL" id="CP094326">
    <property type="protein sequence ID" value="UNY99945.1"/>
    <property type="molecule type" value="Genomic_DNA"/>
</dbReference>
<dbReference type="InterPro" id="IPR047690">
    <property type="entry name" value="IPExxxVDY_fam"/>
</dbReference>
<name>A0ABY3YQ33_9FLAO</name>
<dbReference type="Proteomes" id="UP000829476">
    <property type="component" value="Chromosome"/>
</dbReference>